<organism evidence="1 2">
    <name type="scientific">Acorus calamus</name>
    <name type="common">Sweet flag</name>
    <dbReference type="NCBI Taxonomy" id="4465"/>
    <lineage>
        <taxon>Eukaryota</taxon>
        <taxon>Viridiplantae</taxon>
        <taxon>Streptophyta</taxon>
        <taxon>Embryophyta</taxon>
        <taxon>Tracheophyta</taxon>
        <taxon>Spermatophyta</taxon>
        <taxon>Magnoliopsida</taxon>
        <taxon>Liliopsida</taxon>
        <taxon>Acoraceae</taxon>
        <taxon>Acorus</taxon>
    </lineage>
</organism>
<dbReference type="Gene3D" id="3.30.530.20">
    <property type="match status" value="1"/>
</dbReference>
<dbReference type="CDD" id="cd07821">
    <property type="entry name" value="PYR_PYL_RCAR_like"/>
    <property type="match status" value="1"/>
</dbReference>
<accession>A0AAV9F8K6</accession>
<protein>
    <recommendedName>
        <fullName evidence="3">Lachrymatory-factor synthase</fullName>
    </recommendedName>
</protein>
<dbReference type="Proteomes" id="UP001180020">
    <property type="component" value="Unassembled WGS sequence"/>
</dbReference>
<comment type="caution">
    <text evidence="1">The sequence shown here is derived from an EMBL/GenBank/DDBJ whole genome shotgun (WGS) entry which is preliminary data.</text>
</comment>
<dbReference type="Pfam" id="PF10604">
    <property type="entry name" value="Polyketide_cyc2"/>
    <property type="match status" value="1"/>
</dbReference>
<evidence type="ECO:0008006" key="3">
    <source>
        <dbReference type="Google" id="ProtNLM"/>
    </source>
</evidence>
<evidence type="ECO:0000313" key="1">
    <source>
        <dbReference type="EMBL" id="KAK1322211.1"/>
    </source>
</evidence>
<dbReference type="InterPro" id="IPR053249">
    <property type="entry name" value="LFS"/>
</dbReference>
<dbReference type="SUPFAM" id="SSF55961">
    <property type="entry name" value="Bet v1-like"/>
    <property type="match status" value="1"/>
</dbReference>
<dbReference type="EMBL" id="JAUJYO010000003">
    <property type="protein sequence ID" value="KAK1322211.1"/>
    <property type="molecule type" value="Genomic_DNA"/>
</dbReference>
<sequence>MDDVHDGPQWNFFGKCHVQASQGGNKNWRGSTGGVVGAPIDKVWTTVSESSRLSDWMPMVENCTSLSGEEGVPGYVRLVSGFMFPQEDGERSWIKERLVFMDRNCYSYSYCLESSNVGLDGLVNTLKLTDYGEGSTLVDWSFEVAPVVGLSKEAVVDYLVFLYKSCINRLEGAIQTTSKDTL</sequence>
<reference evidence="1" key="1">
    <citation type="journal article" date="2023" name="Nat. Commun.">
        <title>Diploid and tetraploid genomes of Acorus and the evolution of monocots.</title>
        <authorList>
            <person name="Ma L."/>
            <person name="Liu K.W."/>
            <person name="Li Z."/>
            <person name="Hsiao Y.Y."/>
            <person name="Qi Y."/>
            <person name="Fu T."/>
            <person name="Tang G.D."/>
            <person name="Zhang D."/>
            <person name="Sun W.H."/>
            <person name="Liu D.K."/>
            <person name="Li Y."/>
            <person name="Chen G.Z."/>
            <person name="Liu X.D."/>
            <person name="Liao X.Y."/>
            <person name="Jiang Y.T."/>
            <person name="Yu X."/>
            <person name="Hao Y."/>
            <person name="Huang J."/>
            <person name="Zhao X.W."/>
            <person name="Ke S."/>
            <person name="Chen Y.Y."/>
            <person name="Wu W.L."/>
            <person name="Hsu J.L."/>
            <person name="Lin Y.F."/>
            <person name="Huang M.D."/>
            <person name="Li C.Y."/>
            <person name="Huang L."/>
            <person name="Wang Z.W."/>
            <person name="Zhao X."/>
            <person name="Zhong W.Y."/>
            <person name="Peng D.H."/>
            <person name="Ahmad S."/>
            <person name="Lan S."/>
            <person name="Zhang J.S."/>
            <person name="Tsai W.C."/>
            <person name="Van de Peer Y."/>
            <person name="Liu Z.J."/>
        </authorList>
    </citation>
    <scope>NUCLEOTIDE SEQUENCE</scope>
    <source>
        <strain evidence="1">CP</strain>
    </source>
</reference>
<proteinExistence type="predicted"/>
<dbReference type="InterPro" id="IPR019587">
    <property type="entry name" value="Polyketide_cyclase/dehydratase"/>
</dbReference>
<dbReference type="AlphaFoldDB" id="A0AAV9F8K6"/>
<reference evidence="1" key="2">
    <citation type="submission" date="2023-06" db="EMBL/GenBank/DDBJ databases">
        <authorList>
            <person name="Ma L."/>
            <person name="Liu K.-W."/>
            <person name="Li Z."/>
            <person name="Hsiao Y.-Y."/>
            <person name="Qi Y."/>
            <person name="Fu T."/>
            <person name="Tang G."/>
            <person name="Zhang D."/>
            <person name="Sun W.-H."/>
            <person name="Liu D.-K."/>
            <person name="Li Y."/>
            <person name="Chen G.-Z."/>
            <person name="Liu X.-D."/>
            <person name="Liao X.-Y."/>
            <person name="Jiang Y.-T."/>
            <person name="Yu X."/>
            <person name="Hao Y."/>
            <person name="Huang J."/>
            <person name="Zhao X.-W."/>
            <person name="Ke S."/>
            <person name="Chen Y.-Y."/>
            <person name="Wu W.-L."/>
            <person name="Hsu J.-L."/>
            <person name="Lin Y.-F."/>
            <person name="Huang M.-D."/>
            <person name="Li C.-Y."/>
            <person name="Huang L."/>
            <person name="Wang Z.-W."/>
            <person name="Zhao X."/>
            <person name="Zhong W.-Y."/>
            <person name="Peng D.-H."/>
            <person name="Ahmad S."/>
            <person name="Lan S."/>
            <person name="Zhang J.-S."/>
            <person name="Tsai W.-C."/>
            <person name="Van De Peer Y."/>
            <person name="Liu Z.-J."/>
        </authorList>
    </citation>
    <scope>NUCLEOTIDE SEQUENCE</scope>
    <source>
        <strain evidence="1">CP</strain>
        <tissue evidence="1">Leaves</tissue>
    </source>
</reference>
<keyword evidence="2" id="KW-1185">Reference proteome</keyword>
<gene>
    <name evidence="1" type="ORF">QJS10_CPA03g01838</name>
</gene>
<dbReference type="PANTHER" id="PTHR33789">
    <property type="entry name" value="LACHRYMATORY-FACTOR SYNTHASE"/>
    <property type="match status" value="1"/>
</dbReference>
<evidence type="ECO:0000313" key="2">
    <source>
        <dbReference type="Proteomes" id="UP001180020"/>
    </source>
</evidence>
<dbReference type="PANTHER" id="PTHR33789:SF5">
    <property type="entry name" value="BET V I_MAJOR LATEX PROTEIN DOMAIN-CONTAINING PROTEIN"/>
    <property type="match status" value="1"/>
</dbReference>
<name>A0AAV9F8K6_ACOCL</name>
<dbReference type="InterPro" id="IPR023393">
    <property type="entry name" value="START-like_dom_sf"/>
</dbReference>